<dbReference type="RefSeq" id="WP_003780659.1">
    <property type="nucleotide sequence ID" value="NZ_CP094241.1"/>
</dbReference>
<evidence type="ECO:0000259" key="2">
    <source>
        <dbReference type="Pfam" id="PF01337"/>
    </source>
</evidence>
<dbReference type="AlphaFoldDB" id="A0AA36XIK9"/>
<dbReference type="SUPFAM" id="SSF52038">
    <property type="entry name" value="Barstar-related"/>
    <property type="match status" value="1"/>
</dbReference>
<accession>A0AA36XIK9</accession>
<evidence type="ECO:0000313" key="4">
    <source>
        <dbReference type="EMBL" id="UNV85699.1"/>
    </source>
</evidence>
<evidence type="ECO:0000313" key="5">
    <source>
        <dbReference type="Proteomes" id="UP000004982"/>
    </source>
</evidence>
<dbReference type="InterPro" id="IPR000468">
    <property type="entry name" value="Barstar"/>
</dbReference>
<dbReference type="Proteomes" id="UP000829455">
    <property type="component" value="Chromosome"/>
</dbReference>
<dbReference type="Gene3D" id="3.30.370.10">
    <property type="entry name" value="Barstar-like"/>
    <property type="match status" value="1"/>
</dbReference>
<dbReference type="EMBL" id="CP094241">
    <property type="protein sequence ID" value="UNV85699.1"/>
    <property type="molecule type" value="Genomic_DNA"/>
</dbReference>
<dbReference type="Proteomes" id="UP000004982">
    <property type="component" value="Unassembled WGS sequence"/>
</dbReference>
<evidence type="ECO:0000256" key="1">
    <source>
        <dbReference type="ARBA" id="ARBA00006845"/>
    </source>
</evidence>
<keyword evidence="6" id="KW-1185">Reference proteome</keyword>
<sequence length="101" mass="12252">MNDTLVVDINLGSLGTSSSFLKIMSEKLYFPDYFGFNYDALDECMQDLSWLLEEKIIINFRFIERIKRKNESLYKIIYDCLVMYQEYWQKTQYKKKVILNF</sequence>
<dbReference type="EMBL" id="AFQE01000190">
    <property type="protein sequence ID" value="EGQ72709.1"/>
    <property type="molecule type" value="Genomic_DNA"/>
</dbReference>
<reference evidence="4 6" key="2">
    <citation type="submission" date="2022-03" db="EMBL/GenBank/DDBJ databases">
        <title>Genome sequencing of Neisseria macacae.</title>
        <authorList>
            <person name="Baek M.-G."/>
        </authorList>
    </citation>
    <scope>NUCLEOTIDE SEQUENCE [LARGE SCALE GENOMIC DNA]</scope>
    <source>
        <strain evidence="4 6">ATCC 33926</strain>
    </source>
</reference>
<comment type="similarity">
    <text evidence="1">Belongs to the barstar family.</text>
</comment>
<organism evidence="3 5">
    <name type="scientific">Neisseria macacae ATCC 33926</name>
    <dbReference type="NCBI Taxonomy" id="997348"/>
    <lineage>
        <taxon>Bacteria</taxon>
        <taxon>Pseudomonadati</taxon>
        <taxon>Pseudomonadota</taxon>
        <taxon>Betaproteobacteria</taxon>
        <taxon>Neisseriales</taxon>
        <taxon>Neisseriaceae</taxon>
        <taxon>Neisseria</taxon>
    </lineage>
</organism>
<proteinExistence type="inferred from homology"/>
<protein>
    <submittedName>
        <fullName evidence="4">Barstar family protein</fullName>
    </submittedName>
</protein>
<dbReference type="InterPro" id="IPR035905">
    <property type="entry name" value="Barstar-like_sf"/>
</dbReference>
<reference evidence="3 5" key="1">
    <citation type="submission" date="2011-05" db="EMBL/GenBank/DDBJ databases">
        <authorList>
            <person name="Muzny D."/>
            <person name="Qin X."/>
            <person name="Deng J."/>
            <person name="Jiang H."/>
            <person name="Liu Y."/>
            <person name="Qu J."/>
            <person name="Song X.-Z."/>
            <person name="Zhang L."/>
            <person name="Thornton R."/>
            <person name="Coyle M."/>
            <person name="Francisco L."/>
            <person name="Jackson L."/>
            <person name="Javaid M."/>
            <person name="Korchina V."/>
            <person name="Kovar C."/>
            <person name="Mata R."/>
            <person name="Mathew T."/>
            <person name="Ngo R."/>
            <person name="Nguyen L."/>
            <person name="Nguyen N."/>
            <person name="Okwuonu G."/>
            <person name="Ongeri F."/>
            <person name="Pham C."/>
            <person name="Simmons D."/>
            <person name="Wilczek-Boney K."/>
            <person name="Hale W."/>
            <person name="Jakkamsetti A."/>
            <person name="Pham P."/>
            <person name="Ruth R."/>
            <person name="San Lucas F."/>
            <person name="Warren J."/>
            <person name="Zhang J."/>
            <person name="Zhao Z."/>
            <person name="Zhou C."/>
            <person name="Zhu D."/>
            <person name="Lee S."/>
            <person name="Bess C."/>
            <person name="Blankenburg K."/>
            <person name="Forbes L."/>
            <person name="Fu Q."/>
            <person name="Gubbala S."/>
            <person name="Hirani K."/>
            <person name="Jayaseelan J.C."/>
            <person name="Lara F."/>
            <person name="Munidasa M."/>
            <person name="Palculict T."/>
            <person name="Patil S."/>
            <person name="Pu L.-L."/>
            <person name="Saada N."/>
            <person name="Tang L."/>
            <person name="Weissenberger G."/>
            <person name="Zhu Y."/>
            <person name="Hemphill L."/>
            <person name="Shang Y."/>
            <person name="Youmans B."/>
            <person name="Ayvaz T."/>
            <person name="Ross M."/>
            <person name="Santibanez J."/>
            <person name="Aqrawi P."/>
            <person name="Gross S."/>
            <person name="Joshi V."/>
            <person name="Fowler G."/>
            <person name="Nazareth L."/>
            <person name="Reid J."/>
            <person name="Worley K."/>
            <person name="Petrosino J."/>
            <person name="Highlander S."/>
            <person name="Gibbs R."/>
        </authorList>
    </citation>
    <scope>NUCLEOTIDE SEQUENCE [LARGE SCALE GENOMIC DNA]</scope>
    <source>
        <strain evidence="3 5">ATCC 33926</strain>
    </source>
</reference>
<evidence type="ECO:0000313" key="6">
    <source>
        <dbReference type="Proteomes" id="UP000829455"/>
    </source>
</evidence>
<name>A0AA36XIK9_9NEIS</name>
<dbReference type="Pfam" id="PF01337">
    <property type="entry name" value="Barstar"/>
    <property type="match status" value="1"/>
</dbReference>
<feature type="domain" description="Barstar (barnase inhibitor)" evidence="2">
    <location>
        <begin position="6"/>
        <end position="97"/>
    </location>
</feature>
<gene>
    <name evidence="3" type="ORF">HMPREF9418_2992</name>
    <name evidence="4" type="ORF">MON40_04075</name>
</gene>
<evidence type="ECO:0000313" key="3">
    <source>
        <dbReference type="EMBL" id="EGQ72709.1"/>
    </source>
</evidence>